<evidence type="ECO:0000256" key="6">
    <source>
        <dbReference type="ARBA" id="ARBA00050038"/>
    </source>
</evidence>
<gene>
    <name evidence="7" type="primary">pth</name>
    <name evidence="10" type="ORF">ENO08_08695</name>
</gene>
<feature type="site" description="Stabilizes the basic form of H active site to accept a proton" evidence="7">
    <location>
        <position position="90"/>
    </location>
</feature>
<evidence type="ECO:0000256" key="9">
    <source>
        <dbReference type="RuleBase" id="RU004320"/>
    </source>
</evidence>
<dbReference type="GO" id="GO:0006515">
    <property type="term" value="P:protein quality control for misfolded or incompletely synthesized proteins"/>
    <property type="evidence" value="ECO:0007669"/>
    <property type="project" value="UniProtKB-UniRule"/>
</dbReference>
<name>A0A7V2F5B7_UNCEI</name>
<evidence type="ECO:0000313" key="10">
    <source>
        <dbReference type="EMBL" id="HER44521.1"/>
    </source>
</evidence>
<comment type="caution">
    <text evidence="10">The sequence shown here is derived from an EMBL/GenBank/DDBJ whole genome shotgun (WGS) entry which is preliminary data.</text>
</comment>
<evidence type="ECO:0000256" key="4">
    <source>
        <dbReference type="ARBA" id="ARBA00022884"/>
    </source>
</evidence>
<dbReference type="HAMAP" id="MF_00083">
    <property type="entry name" value="Pept_tRNA_hydro_bact"/>
    <property type="match status" value="1"/>
</dbReference>
<evidence type="ECO:0000256" key="1">
    <source>
        <dbReference type="ARBA" id="ARBA00013260"/>
    </source>
</evidence>
<comment type="subunit">
    <text evidence="7">Monomer.</text>
</comment>
<dbReference type="NCBIfam" id="TIGR00447">
    <property type="entry name" value="pth"/>
    <property type="match status" value="1"/>
</dbReference>
<keyword evidence="4 7" id="KW-0694">RNA-binding</keyword>
<dbReference type="PROSITE" id="PS01195">
    <property type="entry name" value="PEPT_TRNA_HYDROL_1"/>
    <property type="match status" value="1"/>
</dbReference>
<evidence type="ECO:0000256" key="7">
    <source>
        <dbReference type="HAMAP-Rule" id="MF_00083"/>
    </source>
</evidence>
<dbReference type="EMBL" id="DSEC01000622">
    <property type="protein sequence ID" value="HER44521.1"/>
    <property type="molecule type" value="Genomic_DNA"/>
</dbReference>
<dbReference type="Pfam" id="PF01195">
    <property type="entry name" value="Pept_tRNA_hydro"/>
    <property type="match status" value="1"/>
</dbReference>
<comment type="similarity">
    <text evidence="5 7 9">Belongs to the PTH family.</text>
</comment>
<dbReference type="PANTHER" id="PTHR17224:SF1">
    <property type="entry name" value="PEPTIDYL-TRNA HYDROLASE"/>
    <property type="match status" value="1"/>
</dbReference>
<dbReference type="InterPro" id="IPR036416">
    <property type="entry name" value="Pept_tRNA_hydro_sf"/>
</dbReference>
<dbReference type="GO" id="GO:0072344">
    <property type="term" value="P:rescue of stalled ribosome"/>
    <property type="evidence" value="ECO:0007669"/>
    <property type="project" value="UniProtKB-UniRule"/>
</dbReference>
<keyword evidence="7" id="KW-0963">Cytoplasm</keyword>
<dbReference type="InterPro" id="IPR018171">
    <property type="entry name" value="Pept_tRNA_hydro_CS"/>
</dbReference>
<dbReference type="GO" id="GO:0005737">
    <property type="term" value="C:cytoplasm"/>
    <property type="evidence" value="ECO:0007669"/>
    <property type="project" value="UniProtKB-SubCell"/>
</dbReference>
<evidence type="ECO:0000256" key="5">
    <source>
        <dbReference type="ARBA" id="ARBA00038063"/>
    </source>
</evidence>
<feature type="binding site" evidence="7">
    <location>
        <position position="67"/>
    </location>
    <ligand>
        <name>tRNA</name>
        <dbReference type="ChEBI" id="CHEBI:17843"/>
    </ligand>
</feature>
<feature type="site" description="Discriminates between blocked and unblocked aminoacyl-tRNA" evidence="7">
    <location>
        <position position="12"/>
    </location>
</feature>
<evidence type="ECO:0000256" key="3">
    <source>
        <dbReference type="ARBA" id="ARBA00022801"/>
    </source>
</evidence>
<reference evidence="10" key="1">
    <citation type="journal article" date="2020" name="mSystems">
        <title>Genome- and Community-Level Interaction Insights into Carbon Utilization and Element Cycling Functions of Hydrothermarchaeota in Hydrothermal Sediment.</title>
        <authorList>
            <person name="Zhou Z."/>
            <person name="Liu Y."/>
            <person name="Xu W."/>
            <person name="Pan J."/>
            <person name="Luo Z.H."/>
            <person name="Li M."/>
        </authorList>
    </citation>
    <scope>NUCLEOTIDE SEQUENCE [LARGE SCALE GENOMIC DNA]</scope>
    <source>
        <strain evidence="10">SpSt-1233</strain>
    </source>
</reference>
<comment type="function">
    <text evidence="7">Hydrolyzes ribosome-free peptidyl-tRNAs (with 1 or more amino acids incorporated), which drop off the ribosome during protein synthesis, or as a result of ribosome stalling.</text>
</comment>
<feature type="binding site" evidence="7">
    <location>
        <position position="17"/>
    </location>
    <ligand>
        <name>tRNA</name>
        <dbReference type="ChEBI" id="CHEBI:17843"/>
    </ligand>
</feature>
<accession>A0A7V2F5B7</accession>
<evidence type="ECO:0000256" key="8">
    <source>
        <dbReference type="RuleBase" id="RU000673"/>
    </source>
</evidence>
<evidence type="ECO:0000256" key="2">
    <source>
        <dbReference type="ARBA" id="ARBA00022555"/>
    </source>
</evidence>
<dbReference type="Proteomes" id="UP000886069">
    <property type="component" value="Unassembled WGS sequence"/>
</dbReference>
<dbReference type="GO" id="GO:0004045">
    <property type="term" value="F:peptidyl-tRNA hydrolase activity"/>
    <property type="evidence" value="ECO:0007669"/>
    <property type="project" value="UniProtKB-UniRule"/>
</dbReference>
<comment type="catalytic activity">
    <reaction evidence="7 8">
        <text>an N-acyl-L-alpha-aminoacyl-tRNA + H2O = an N-acyl-L-amino acid + a tRNA + H(+)</text>
        <dbReference type="Rhea" id="RHEA:54448"/>
        <dbReference type="Rhea" id="RHEA-COMP:10123"/>
        <dbReference type="Rhea" id="RHEA-COMP:13883"/>
        <dbReference type="ChEBI" id="CHEBI:15377"/>
        <dbReference type="ChEBI" id="CHEBI:15378"/>
        <dbReference type="ChEBI" id="CHEBI:59874"/>
        <dbReference type="ChEBI" id="CHEBI:78442"/>
        <dbReference type="ChEBI" id="CHEBI:138191"/>
        <dbReference type="EC" id="3.1.1.29"/>
    </reaction>
</comment>
<dbReference type="CDD" id="cd00462">
    <property type="entry name" value="PTH"/>
    <property type="match status" value="1"/>
</dbReference>
<organism evidence="10">
    <name type="scientific">Eiseniibacteriota bacterium</name>
    <dbReference type="NCBI Taxonomy" id="2212470"/>
    <lineage>
        <taxon>Bacteria</taxon>
        <taxon>Candidatus Eiseniibacteriota</taxon>
    </lineage>
</organism>
<keyword evidence="2 7" id="KW-0820">tRNA-binding</keyword>
<comment type="function">
    <text evidence="7">Catalyzes the release of premature peptidyl moieties from peptidyl-tRNA molecules trapped in stalled 50S ribosomal subunits, and thus maintains levels of free tRNAs and 50S ribosomes.</text>
</comment>
<dbReference type="GO" id="GO:0000049">
    <property type="term" value="F:tRNA binding"/>
    <property type="evidence" value="ECO:0007669"/>
    <property type="project" value="UniProtKB-UniRule"/>
</dbReference>
<protein>
    <recommendedName>
        <fullName evidence="6 7">Peptidyl-tRNA hydrolase</fullName>
        <shortName evidence="7">Pth</shortName>
        <ecNumber evidence="1 7">3.1.1.29</ecNumber>
    </recommendedName>
</protein>
<proteinExistence type="inferred from homology"/>
<comment type="caution">
    <text evidence="7">Lacks conserved residue(s) required for the propagation of feature annotation.</text>
</comment>
<dbReference type="SUPFAM" id="SSF53178">
    <property type="entry name" value="Peptidyl-tRNA hydrolase-like"/>
    <property type="match status" value="1"/>
</dbReference>
<dbReference type="InterPro" id="IPR001328">
    <property type="entry name" value="Pept_tRNA_hydro"/>
</dbReference>
<dbReference type="AlphaFoldDB" id="A0A7V2F5B7"/>
<comment type="subcellular location">
    <subcellularLocation>
        <location evidence="7">Cytoplasm</location>
    </subcellularLocation>
</comment>
<sequence length="197" mass="20846">MPDIDLVLGLGNPGQEYAGTRHNLGYETLDELARRHRLGWKGRGGLALETLWRFAGGPVRLIKPLTFMNLSGDALRMSGASPDSVLVVCDDIHLPVGLIRIRAGGGSGGHRGLESVTEALGTREFARLRLGAGPAPPGALWSDYVLESFGDAEAESVSSMVSDAADAVELILSRGITPAQRRYNRRATPGENGGDGS</sequence>
<feature type="binding site" evidence="7">
    <location>
        <position position="69"/>
    </location>
    <ligand>
        <name>tRNA</name>
        <dbReference type="ChEBI" id="CHEBI:17843"/>
    </ligand>
</feature>
<dbReference type="PANTHER" id="PTHR17224">
    <property type="entry name" value="PEPTIDYL-TRNA HYDROLASE"/>
    <property type="match status" value="1"/>
</dbReference>
<dbReference type="Gene3D" id="3.40.50.1470">
    <property type="entry name" value="Peptidyl-tRNA hydrolase"/>
    <property type="match status" value="1"/>
</dbReference>
<keyword evidence="3 7" id="KW-0378">Hydrolase</keyword>
<dbReference type="EC" id="3.1.1.29" evidence="1 7"/>
<feature type="active site" description="Proton acceptor" evidence="7">
    <location>
        <position position="22"/>
    </location>
</feature>